<dbReference type="AlphaFoldDB" id="A0A1H3RQZ3"/>
<evidence type="ECO:0000259" key="4">
    <source>
        <dbReference type="PROSITE" id="PS51918"/>
    </source>
</evidence>
<dbReference type="NCBIfam" id="NF033668">
    <property type="entry name" value="rSAM_PA0069"/>
    <property type="match status" value="1"/>
</dbReference>
<dbReference type="SFLD" id="SFLDS00029">
    <property type="entry name" value="Radical_SAM"/>
    <property type="match status" value="1"/>
</dbReference>
<dbReference type="PANTHER" id="PTHR43432:SF3">
    <property type="entry name" value="SLR0285 PROTEIN"/>
    <property type="match status" value="1"/>
</dbReference>
<dbReference type="PROSITE" id="PS51918">
    <property type="entry name" value="RADICAL_SAM"/>
    <property type="match status" value="1"/>
</dbReference>
<organism evidence="5 6">
    <name type="scientific">Jannaschia faecimaris</name>
    <dbReference type="NCBI Taxonomy" id="1244108"/>
    <lineage>
        <taxon>Bacteria</taxon>
        <taxon>Pseudomonadati</taxon>
        <taxon>Pseudomonadota</taxon>
        <taxon>Alphaproteobacteria</taxon>
        <taxon>Rhodobacterales</taxon>
        <taxon>Roseobacteraceae</taxon>
        <taxon>Jannaschia</taxon>
    </lineage>
</organism>
<evidence type="ECO:0000313" key="5">
    <source>
        <dbReference type="EMBL" id="SDZ27785.1"/>
    </source>
</evidence>
<dbReference type="Pfam" id="PF04055">
    <property type="entry name" value="Radical_SAM"/>
    <property type="match status" value="1"/>
</dbReference>
<sequence length="347" mass="38223">MGHYIHNYPGLAGRGALSNATGRFEPYSYDAPLPDRIDTEVRDEVIGRAITTNKSPDVCFDRSINPYRGCEHGCIYCFARPTHAYLGLSPGLDFETRLIARPNVAAALRKELSAAGYKPAMIAIGTNTDPYQPIERDRGLMRGLLEVLRDHGHPVGVTTKGTMVERDIDILSGMGTELTRVGLSVTTLDDALARRLEPRVPVPTRRLKTIERLATAGIQVRVMVSPVIPGLTDHEVEAILRAAADAGAAAASMIPLRLPLEVAPLFEDWLRAHVPDRARKVLNRIREFHGGKLYDAGYGHRMRGRGVHADLLQSRFLRACREVGLATHLPALRSDLFRVPGSQMSLF</sequence>
<protein>
    <submittedName>
        <fullName evidence="5">DNA repair photolyase</fullName>
    </submittedName>
</protein>
<evidence type="ECO:0000256" key="3">
    <source>
        <dbReference type="ARBA" id="ARBA00023014"/>
    </source>
</evidence>
<reference evidence="6" key="1">
    <citation type="submission" date="2016-10" db="EMBL/GenBank/DDBJ databases">
        <authorList>
            <person name="Varghese N."/>
            <person name="Submissions S."/>
        </authorList>
    </citation>
    <scope>NUCLEOTIDE SEQUENCE [LARGE SCALE GENOMIC DNA]</scope>
    <source>
        <strain evidence="6">DSM 100420</strain>
    </source>
</reference>
<gene>
    <name evidence="5" type="ORF">SAMN05444004_10970</name>
</gene>
<dbReference type="GO" id="GO:0051536">
    <property type="term" value="F:iron-sulfur cluster binding"/>
    <property type="evidence" value="ECO:0007669"/>
    <property type="project" value="UniProtKB-KW"/>
</dbReference>
<dbReference type="EMBL" id="FNPX01000009">
    <property type="protein sequence ID" value="SDZ27785.1"/>
    <property type="molecule type" value="Genomic_DNA"/>
</dbReference>
<keyword evidence="3" id="KW-0411">Iron-sulfur</keyword>
<keyword evidence="5" id="KW-0456">Lyase</keyword>
<proteinExistence type="predicted"/>
<accession>A0A1H3RQZ3</accession>
<dbReference type="InterPro" id="IPR007197">
    <property type="entry name" value="rSAM"/>
</dbReference>
<dbReference type="InterPro" id="IPR040086">
    <property type="entry name" value="MJ0683-like"/>
</dbReference>
<dbReference type="InterPro" id="IPR058240">
    <property type="entry name" value="rSAM_sf"/>
</dbReference>
<name>A0A1H3RQZ3_9RHOB</name>
<keyword evidence="6" id="KW-1185">Reference proteome</keyword>
<keyword evidence="1" id="KW-0479">Metal-binding</keyword>
<evidence type="ECO:0000256" key="1">
    <source>
        <dbReference type="ARBA" id="ARBA00022723"/>
    </source>
</evidence>
<keyword evidence="2" id="KW-0408">Iron</keyword>
<dbReference type="OrthoDB" id="9785699at2"/>
<dbReference type="STRING" id="1244108.SAMN05444004_10970"/>
<dbReference type="SMART" id="SM00729">
    <property type="entry name" value="Elp3"/>
    <property type="match status" value="1"/>
</dbReference>
<dbReference type="SUPFAM" id="SSF102114">
    <property type="entry name" value="Radical SAM enzymes"/>
    <property type="match status" value="1"/>
</dbReference>
<dbReference type="GO" id="GO:0046872">
    <property type="term" value="F:metal ion binding"/>
    <property type="evidence" value="ECO:0007669"/>
    <property type="project" value="UniProtKB-KW"/>
</dbReference>
<dbReference type="Gene3D" id="3.80.30.30">
    <property type="match status" value="1"/>
</dbReference>
<dbReference type="SFLD" id="SFLDG01084">
    <property type="entry name" value="Uncharacterised_Radical_SAM_Su"/>
    <property type="match status" value="1"/>
</dbReference>
<dbReference type="InterPro" id="IPR006638">
    <property type="entry name" value="Elp3/MiaA/NifB-like_rSAM"/>
</dbReference>
<dbReference type="PANTHER" id="PTHR43432">
    <property type="entry name" value="SLR0285 PROTEIN"/>
    <property type="match status" value="1"/>
</dbReference>
<evidence type="ECO:0000313" key="6">
    <source>
        <dbReference type="Proteomes" id="UP000198914"/>
    </source>
</evidence>
<dbReference type="GO" id="GO:0016829">
    <property type="term" value="F:lyase activity"/>
    <property type="evidence" value="ECO:0007669"/>
    <property type="project" value="UniProtKB-KW"/>
</dbReference>
<dbReference type="Proteomes" id="UP000198914">
    <property type="component" value="Unassembled WGS sequence"/>
</dbReference>
<dbReference type="CDD" id="cd01335">
    <property type="entry name" value="Radical_SAM"/>
    <property type="match status" value="1"/>
</dbReference>
<evidence type="ECO:0000256" key="2">
    <source>
        <dbReference type="ARBA" id="ARBA00023004"/>
    </source>
</evidence>
<dbReference type="RefSeq" id="WP_092645951.1">
    <property type="nucleotide sequence ID" value="NZ_FNPX01000009.1"/>
</dbReference>
<feature type="domain" description="Radical SAM core" evidence="4">
    <location>
        <begin position="53"/>
        <end position="292"/>
    </location>
</feature>